<feature type="active site" evidence="2">
    <location>
        <position position="283"/>
    </location>
</feature>
<name>A0AAN8Z5Y2_9MAGN</name>
<sequence>MSDLLGITEQQNEKPQKPKAMGARLSLRRENLPNVEQLSLHDEERASYINGHGKKTLTTNSIDRSQSASHSSDSTGNGNFYTKLAFGTPEQTESLIIDTGSDLTWIQCQPCTSCYEQKGPIFDPSKSSTYSNTSCISGSENIYDQRYNDKTYSRGVYGCDKLALSPYDIQNFQFGCGRDNSPGFGENAGILGLGRGKLSLMSQAASKFNQVFSYCLPKDCSKGYLLFGQQAVESSASLKYTPLLQPSARTYYYVELVGISVADKKLNISSSVLMTMGKRTILDSGTVITRLPPSVYATLRSTFNSLMSIYPSALKLEILDTCYNLEEQNSVSIPKVVLHFGGGTDVSLQPHGIVRTGKSLSQVCLAFAANHHEGDFVIIGNTQQLSMQVLYDLKEGRIGFGRVAC</sequence>
<dbReference type="PROSITE" id="PS51767">
    <property type="entry name" value="PEPTIDASE_A1"/>
    <property type="match status" value="1"/>
</dbReference>
<feature type="region of interest" description="Disordered" evidence="3">
    <location>
        <begin position="1"/>
        <end position="24"/>
    </location>
</feature>
<organism evidence="5 6">
    <name type="scientific">Dillenia turbinata</name>
    <dbReference type="NCBI Taxonomy" id="194707"/>
    <lineage>
        <taxon>Eukaryota</taxon>
        <taxon>Viridiplantae</taxon>
        <taxon>Streptophyta</taxon>
        <taxon>Embryophyta</taxon>
        <taxon>Tracheophyta</taxon>
        <taxon>Spermatophyta</taxon>
        <taxon>Magnoliopsida</taxon>
        <taxon>eudicotyledons</taxon>
        <taxon>Gunneridae</taxon>
        <taxon>Pentapetalae</taxon>
        <taxon>Dilleniales</taxon>
        <taxon>Dilleniaceae</taxon>
        <taxon>Dillenia</taxon>
    </lineage>
</organism>
<dbReference type="GO" id="GO:0016798">
    <property type="term" value="F:hydrolase activity, acting on glycosyl bonds"/>
    <property type="evidence" value="ECO:0007669"/>
    <property type="project" value="UniProtKB-KW"/>
</dbReference>
<dbReference type="AlphaFoldDB" id="A0AAN8Z5Y2"/>
<dbReference type="EMBL" id="JBAMMX010000014">
    <property type="protein sequence ID" value="KAK6927689.1"/>
    <property type="molecule type" value="Genomic_DNA"/>
</dbReference>
<comment type="caution">
    <text evidence="5">The sequence shown here is derived from an EMBL/GenBank/DDBJ whole genome shotgun (WGS) entry which is preliminary data.</text>
</comment>
<reference evidence="5 6" key="1">
    <citation type="submission" date="2023-12" db="EMBL/GenBank/DDBJ databases">
        <title>A high-quality genome assembly for Dillenia turbinata (Dilleniales).</title>
        <authorList>
            <person name="Chanderbali A."/>
        </authorList>
    </citation>
    <scope>NUCLEOTIDE SEQUENCE [LARGE SCALE GENOMIC DNA]</scope>
    <source>
        <strain evidence="5">LSX21</strain>
        <tissue evidence="5">Leaf</tissue>
    </source>
</reference>
<proteinExistence type="inferred from homology"/>
<keyword evidence="5" id="KW-0119">Carbohydrate metabolism</keyword>
<feature type="compositionally biased region" description="Low complexity" evidence="3">
    <location>
        <begin position="61"/>
        <end position="74"/>
    </location>
</feature>
<dbReference type="InterPro" id="IPR033121">
    <property type="entry name" value="PEPTIDASE_A1"/>
</dbReference>
<dbReference type="InterPro" id="IPR032861">
    <property type="entry name" value="TAXi_N"/>
</dbReference>
<dbReference type="GO" id="GO:0045493">
    <property type="term" value="P:xylan catabolic process"/>
    <property type="evidence" value="ECO:0007669"/>
    <property type="project" value="UniProtKB-KW"/>
</dbReference>
<keyword evidence="5" id="KW-0858">Xylan degradation</keyword>
<evidence type="ECO:0000256" key="3">
    <source>
        <dbReference type="SAM" id="MobiDB-lite"/>
    </source>
</evidence>
<feature type="domain" description="Peptidase A1" evidence="4">
    <location>
        <begin position="80"/>
        <end position="401"/>
    </location>
</feature>
<dbReference type="PANTHER" id="PTHR13683:SF750">
    <property type="entry name" value="ASPARTYL PROTEASE AED1"/>
    <property type="match status" value="1"/>
</dbReference>
<dbReference type="PROSITE" id="PS00141">
    <property type="entry name" value="ASP_PROTEASE"/>
    <property type="match status" value="1"/>
</dbReference>
<dbReference type="GO" id="GO:0006508">
    <property type="term" value="P:proteolysis"/>
    <property type="evidence" value="ECO:0007669"/>
    <property type="project" value="InterPro"/>
</dbReference>
<accession>A0AAN8Z5Y2</accession>
<dbReference type="Proteomes" id="UP001370490">
    <property type="component" value="Unassembled WGS sequence"/>
</dbReference>
<dbReference type="PANTHER" id="PTHR13683">
    <property type="entry name" value="ASPARTYL PROTEASES"/>
    <property type="match status" value="1"/>
</dbReference>
<keyword evidence="5" id="KW-0326">Glycosidase</keyword>
<keyword evidence="6" id="KW-1185">Reference proteome</keyword>
<comment type="similarity">
    <text evidence="1">Belongs to the peptidase A1 family.</text>
</comment>
<gene>
    <name evidence="5" type="ORF">RJ641_006280</name>
</gene>
<dbReference type="FunFam" id="2.40.70.10:FF:000013">
    <property type="entry name" value="Aspartyl protease AED1"/>
    <property type="match status" value="1"/>
</dbReference>
<evidence type="ECO:0000256" key="2">
    <source>
        <dbReference type="PIRSR" id="PIRSR601461-1"/>
    </source>
</evidence>
<evidence type="ECO:0000313" key="5">
    <source>
        <dbReference type="EMBL" id="KAK6927689.1"/>
    </source>
</evidence>
<evidence type="ECO:0000256" key="1">
    <source>
        <dbReference type="ARBA" id="ARBA00007447"/>
    </source>
</evidence>
<feature type="region of interest" description="Disordered" evidence="3">
    <location>
        <begin position="50"/>
        <end position="75"/>
    </location>
</feature>
<evidence type="ECO:0000313" key="6">
    <source>
        <dbReference type="Proteomes" id="UP001370490"/>
    </source>
</evidence>
<dbReference type="InterPro" id="IPR001969">
    <property type="entry name" value="Aspartic_peptidase_AS"/>
</dbReference>
<keyword evidence="5" id="KW-0378">Hydrolase</keyword>
<dbReference type="InterPro" id="IPR001461">
    <property type="entry name" value="Aspartic_peptidase_A1"/>
</dbReference>
<keyword evidence="5" id="KW-0624">Polysaccharide degradation</keyword>
<dbReference type="InterPro" id="IPR021109">
    <property type="entry name" value="Peptidase_aspartic_dom_sf"/>
</dbReference>
<dbReference type="InterPro" id="IPR032799">
    <property type="entry name" value="TAXi_C"/>
</dbReference>
<dbReference type="SUPFAM" id="SSF50630">
    <property type="entry name" value="Acid proteases"/>
    <property type="match status" value="1"/>
</dbReference>
<evidence type="ECO:0000259" key="4">
    <source>
        <dbReference type="PROSITE" id="PS51767"/>
    </source>
</evidence>
<dbReference type="Gene3D" id="2.40.70.10">
    <property type="entry name" value="Acid Proteases"/>
    <property type="match status" value="2"/>
</dbReference>
<dbReference type="GO" id="GO:0004190">
    <property type="term" value="F:aspartic-type endopeptidase activity"/>
    <property type="evidence" value="ECO:0007669"/>
    <property type="project" value="InterPro"/>
</dbReference>
<dbReference type="Pfam" id="PF14543">
    <property type="entry name" value="TAXi_N"/>
    <property type="match status" value="1"/>
</dbReference>
<protein>
    <submittedName>
        <fullName evidence="5">Xylanase inhibitor, N-terminal</fullName>
    </submittedName>
</protein>
<dbReference type="Pfam" id="PF14541">
    <property type="entry name" value="TAXi_C"/>
    <property type="match status" value="1"/>
</dbReference>
<feature type="active site" evidence="2">
    <location>
        <position position="98"/>
    </location>
</feature>